<dbReference type="PANTHER" id="PTHR46502">
    <property type="entry name" value="C2 DOMAIN-CONTAINING"/>
    <property type="match status" value="1"/>
</dbReference>
<evidence type="ECO:0000256" key="3">
    <source>
        <dbReference type="SAM" id="MobiDB-lite"/>
    </source>
</evidence>
<dbReference type="PROSITE" id="PS50004">
    <property type="entry name" value="C2"/>
    <property type="match status" value="1"/>
</dbReference>
<dbReference type="Pfam" id="PF00168">
    <property type="entry name" value="C2"/>
    <property type="match status" value="2"/>
</dbReference>
<sequence length="308" mass="35030">MSIVYEPLDRFPTGILHINLYFGRNLTVQEMSRPAELLVNIRRADPYVVVTYDGRKAPRSKVCSDQGQNPEWNQHFYFPIRNGNTPKPEKTSSPSGSKTGLSQLFTTQNSSVENILETLEIKVFDKNNFRHDHAMGKVRIPNLPKVVTSTPNWYLEKQPFPVFVEGKGELVTAGDLWMEIGFEVVDKLEFELGWISDPSVDGTMHEFNPLPRTPESVPQESPPQVEETDNGTEHKRRIKELLRENSRLSQKAAALQSQLVVSEEDTAALETKLKEAVDQISVLDARNKELDRKVARLERRFNELNSSG</sequence>
<dbReference type="SUPFAM" id="SSF49562">
    <property type="entry name" value="C2 domain (Calcium/lipid-binding domain, CaLB)"/>
    <property type="match status" value="1"/>
</dbReference>
<feature type="region of interest" description="Disordered" evidence="3">
    <location>
        <begin position="83"/>
        <end position="102"/>
    </location>
</feature>
<dbReference type="AlphaFoldDB" id="A0ABD3GHC1"/>
<evidence type="ECO:0000256" key="2">
    <source>
        <dbReference type="ARBA" id="ARBA00022837"/>
    </source>
</evidence>
<evidence type="ECO:0000313" key="6">
    <source>
        <dbReference type="Proteomes" id="UP001633002"/>
    </source>
</evidence>
<dbReference type="InterPro" id="IPR000008">
    <property type="entry name" value="C2_dom"/>
</dbReference>
<keyword evidence="1" id="KW-0479">Metal-binding</keyword>
<organism evidence="5 6">
    <name type="scientific">Riccia sorocarpa</name>
    <dbReference type="NCBI Taxonomy" id="122646"/>
    <lineage>
        <taxon>Eukaryota</taxon>
        <taxon>Viridiplantae</taxon>
        <taxon>Streptophyta</taxon>
        <taxon>Embryophyta</taxon>
        <taxon>Marchantiophyta</taxon>
        <taxon>Marchantiopsida</taxon>
        <taxon>Marchantiidae</taxon>
        <taxon>Marchantiales</taxon>
        <taxon>Ricciaceae</taxon>
        <taxon>Riccia</taxon>
    </lineage>
</organism>
<dbReference type="SMART" id="SM00239">
    <property type="entry name" value="C2"/>
    <property type="match status" value="1"/>
</dbReference>
<dbReference type="Gene3D" id="2.60.40.150">
    <property type="entry name" value="C2 domain"/>
    <property type="match status" value="1"/>
</dbReference>
<proteinExistence type="predicted"/>
<gene>
    <name evidence="5" type="ORF">R1sor_021541</name>
</gene>
<dbReference type="Proteomes" id="UP001633002">
    <property type="component" value="Unassembled WGS sequence"/>
</dbReference>
<feature type="compositionally biased region" description="Polar residues" evidence="3">
    <location>
        <begin position="91"/>
        <end position="102"/>
    </location>
</feature>
<evidence type="ECO:0000313" key="5">
    <source>
        <dbReference type="EMBL" id="KAL3678585.1"/>
    </source>
</evidence>
<evidence type="ECO:0000259" key="4">
    <source>
        <dbReference type="PROSITE" id="PS50004"/>
    </source>
</evidence>
<evidence type="ECO:0000256" key="1">
    <source>
        <dbReference type="ARBA" id="ARBA00022723"/>
    </source>
</evidence>
<feature type="region of interest" description="Disordered" evidence="3">
    <location>
        <begin position="206"/>
        <end position="234"/>
    </location>
</feature>
<name>A0ABD3GHC1_9MARC</name>
<feature type="domain" description="C2" evidence="4">
    <location>
        <begin position="1"/>
        <end position="157"/>
    </location>
</feature>
<comment type="caution">
    <text evidence="5">The sequence shown here is derived from an EMBL/GenBank/DDBJ whole genome shotgun (WGS) entry which is preliminary data.</text>
</comment>
<keyword evidence="2" id="KW-0106">Calcium</keyword>
<accession>A0ABD3GHC1</accession>
<dbReference type="EMBL" id="JBJQOH010000007">
    <property type="protein sequence ID" value="KAL3678585.1"/>
    <property type="molecule type" value="Genomic_DNA"/>
</dbReference>
<dbReference type="PANTHER" id="PTHR46502:SF2">
    <property type="entry name" value="16 KDA PHLOEM PROTEIN 2"/>
    <property type="match status" value="1"/>
</dbReference>
<dbReference type="GO" id="GO:0046872">
    <property type="term" value="F:metal ion binding"/>
    <property type="evidence" value="ECO:0007669"/>
    <property type="project" value="UniProtKB-KW"/>
</dbReference>
<dbReference type="CDD" id="cd00030">
    <property type="entry name" value="C2"/>
    <property type="match status" value="1"/>
</dbReference>
<keyword evidence="6" id="KW-1185">Reference proteome</keyword>
<reference evidence="5 6" key="1">
    <citation type="submission" date="2024-09" db="EMBL/GenBank/DDBJ databases">
        <title>Chromosome-scale assembly of Riccia sorocarpa.</title>
        <authorList>
            <person name="Paukszto L."/>
        </authorList>
    </citation>
    <scope>NUCLEOTIDE SEQUENCE [LARGE SCALE GENOMIC DNA]</scope>
    <source>
        <strain evidence="5">LP-2024</strain>
        <tissue evidence="5">Aerial parts of the thallus</tissue>
    </source>
</reference>
<protein>
    <recommendedName>
        <fullName evidence="4">C2 domain-containing protein</fullName>
    </recommendedName>
</protein>
<dbReference type="InterPro" id="IPR035892">
    <property type="entry name" value="C2_domain_sf"/>
</dbReference>